<dbReference type="AlphaFoldDB" id="A0A0F9LK21"/>
<gene>
    <name evidence="1" type="ORF">LCGC14_1499870</name>
</gene>
<organism evidence="1">
    <name type="scientific">marine sediment metagenome</name>
    <dbReference type="NCBI Taxonomy" id="412755"/>
    <lineage>
        <taxon>unclassified sequences</taxon>
        <taxon>metagenomes</taxon>
        <taxon>ecological metagenomes</taxon>
    </lineage>
</organism>
<reference evidence="1" key="1">
    <citation type="journal article" date="2015" name="Nature">
        <title>Complex archaea that bridge the gap between prokaryotes and eukaryotes.</title>
        <authorList>
            <person name="Spang A."/>
            <person name="Saw J.H."/>
            <person name="Jorgensen S.L."/>
            <person name="Zaremba-Niedzwiedzka K."/>
            <person name="Martijn J."/>
            <person name="Lind A.E."/>
            <person name="van Eijk R."/>
            <person name="Schleper C."/>
            <person name="Guy L."/>
            <person name="Ettema T.J."/>
        </authorList>
    </citation>
    <scope>NUCLEOTIDE SEQUENCE</scope>
</reference>
<proteinExistence type="predicted"/>
<dbReference type="EMBL" id="LAZR01010872">
    <property type="protein sequence ID" value="KKM64585.1"/>
    <property type="molecule type" value="Genomic_DNA"/>
</dbReference>
<name>A0A0F9LK21_9ZZZZ</name>
<evidence type="ECO:0000313" key="1">
    <source>
        <dbReference type="EMBL" id="KKM64585.1"/>
    </source>
</evidence>
<protein>
    <submittedName>
        <fullName evidence="1">Uncharacterized protein</fullName>
    </submittedName>
</protein>
<accession>A0A0F9LK21</accession>
<sequence length="70" mass="8565">MRRIRLKCSELMEPTESTVEFRCCKKDTWVWVYTGSRRFSRWVEAFDRSELKRLRDWCNRAIRESEASGE</sequence>
<comment type="caution">
    <text evidence="1">The sequence shown here is derived from an EMBL/GenBank/DDBJ whole genome shotgun (WGS) entry which is preliminary data.</text>
</comment>